<dbReference type="Proteomes" id="UP001596056">
    <property type="component" value="Unassembled WGS sequence"/>
</dbReference>
<keyword evidence="2" id="KW-1185">Reference proteome</keyword>
<comment type="caution">
    <text evidence="1">The sequence shown here is derived from an EMBL/GenBank/DDBJ whole genome shotgun (WGS) entry which is preliminary data.</text>
</comment>
<organism evidence="1 2">
    <name type="scientific">Rubellimicrobium aerolatum</name>
    <dbReference type="NCBI Taxonomy" id="490979"/>
    <lineage>
        <taxon>Bacteria</taxon>
        <taxon>Pseudomonadati</taxon>
        <taxon>Pseudomonadota</taxon>
        <taxon>Alphaproteobacteria</taxon>
        <taxon>Rhodobacterales</taxon>
        <taxon>Roseobacteraceae</taxon>
        <taxon>Rubellimicrobium</taxon>
    </lineage>
</organism>
<proteinExistence type="predicted"/>
<sequence length="79" mass="9154">MSDLRLAHVVPLHPWRLRDRLIELLSSHAEAEAIRRSSERLAEYDDRLLDDIGLTREQATGCAPRPGWAAPDWWKTRPL</sequence>
<dbReference type="RefSeq" id="WP_209837790.1">
    <property type="nucleotide sequence ID" value="NZ_JAGGJP010000002.1"/>
</dbReference>
<reference evidence="2" key="1">
    <citation type="journal article" date="2019" name="Int. J. Syst. Evol. Microbiol.">
        <title>The Global Catalogue of Microorganisms (GCM) 10K type strain sequencing project: providing services to taxonomists for standard genome sequencing and annotation.</title>
        <authorList>
            <consortium name="The Broad Institute Genomics Platform"/>
            <consortium name="The Broad Institute Genome Sequencing Center for Infectious Disease"/>
            <person name="Wu L."/>
            <person name="Ma J."/>
        </authorList>
    </citation>
    <scope>NUCLEOTIDE SEQUENCE [LARGE SCALE GENOMIC DNA]</scope>
    <source>
        <strain evidence="2">KACC 11588</strain>
    </source>
</reference>
<evidence type="ECO:0000313" key="2">
    <source>
        <dbReference type="Proteomes" id="UP001596056"/>
    </source>
</evidence>
<name>A0ABW0S976_9RHOB</name>
<evidence type="ECO:0000313" key="1">
    <source>
        <dbReference type="EMBL" id="MFC5565401.1"/>
    </source>
</evidence>
<protein>
    <submittedName>
        <fullName evidence="1">DUF1127 domain-containing protein</fullName>
    </submittedName>
</protein>
<accession>A0ABW0S976</accession>
<dbReference type="EMBL" id="JBHSNA010000002">
    <property type="protein sequence ID" value="MFC5565401.1"/>
    <property type="molecule type" value="Genomic_DNA"/>
</dbReference>
<gene>
    <name evidence="1" type="ORF">ACFPOC_03105</name>
</gene>